<dbReference type="EMBL" id="CP001736">
    <property type="protein sequence ID" value="ADB29602.1"/>
    <property type="molecule type" value="Genomic_DNA"/>
</dbReference>
<gene>
    <name evidence="2" type="ordered locus">Kfla_0479</name>
</gene>
<name>D2PVU5_KRIFD</name>
<keyword evidence="3" id="KW-1185">Reference proteome</keyword>
<evidence type="ECO:0000313" key="3">
    <source>
        <dbReference type="Proteomes" id="UP000007967"/>
    </source>
</evidence>
<organism evidence="2 3">
    <name type="scientific">Kribbella flavida (strain DSM 17836 / JCM 10339 / NBRC 14399)</name>
    <dbReference type="NCBI Taxonomy" id="479435"/>
    <lineage>
        <taxon>Bacteria</taxon>
        <taxon>Bacillati</taxon>
        <taxon>Actinomycetota</taxon>
        <taxon>Actinomycetes</taxon>
        <taxon>Propionibacteriales</taxon>
        <taxon>Kribbellaceae</taxon>
        <taxon>Kribbella</taxon>
    </lineage>
</organism>
<proteinExistence type="predicted"/>
<keyword evidence="1" id="KW-0472">Membrane</keyword>
<accession>D2PVU5</accession>
<sequence length="155" mass="16662">MFFAGSFTFDQGPDGELATATAEVVRYDDGPGGFGERRLVVRFPVGDSVITTKVRAEDRGEESHVPPVGGHQQVEYLISDPRRARPAGAAQAAESDAHGMRILSYGCLFLAVVTAAAYVLARRRRAAAERLMSEVIVAVRSCWQDRCSASDDAGS</sequence>
<feature type="transmembrane region" description="Helical" evidence="1">
    <location>
        <begin position="102"/>
        <end position="121"/>
    </location>
</feature>
<dbReference type="RefSeq" id="WP_012918159.1">
    <property type="nucleotide sequence ID" value="NC_013729.1"/>
</dbReference>
<reference evidence="3" key="1">
    <citation type="submission" date="2009-09" db="EMBL/GenBank/DDBJ databases">
        <title>The complete genome of Kribbella flavida DSM 17836.</title>
        <authorList>
            <consortium name="US DOE Joint Genome Institute (JGI-PGF)"/>
            <person name="Lucas S."/>
            <person name="Copeland A."/>
            <person name="Lapidus A."/>
            <person name="Glavina del Rio T."/>
            <person name="Dalin E."/>
            <person name="Tice H."/>
            <person name="Bruce D."/>
            <person name="Goodwin L."/>
            <person name="Pitluck S."/>
            <person name="Kyrpides N."/>
            <person name="Mavromatis K."/>
            <person name="Ivanova N."/>
            <person name="Saunders E."/>
            <person name="Brettin T."/>
            <person name="Detter J.C."/>
            <person name="Han C."/>
            <person name="Larimer F."/>
            <person name="Land M."/>
            <person name="Hauser L."/>
            <person name="Markowitz V."/>
            <person name="Cheng J.-F."/>
            <person name="Hugenholtz P."/>
            <person name="Woyke T."/>
            <person name="Wu D."/>
            <person name="Pukall R."/>
            <person name="Klenk H.-P."/>
            <person name="Eisen J.A."/>
        </authorList>
    </citation>
    <scope>NUCLEOTIDE SEQUENCE [LARGE SCALE GENOMIC DNA]</scope>
    <source>
        <strain evidence="3">DSM 17836 / JCM 10339 / NBRC 14399</strain>
    </source>
</reference>
<keyword evidence="1" id="KW-1133">Transmembrane helix</keyword>
<keyword evidence="1" id="KW-0812">Transmembrane</keyword>
<dbReference type="KEGG" id="kfl:Kfla_0479"/>
<reference evidence="2 3" key="2">
    <citation type="journal article" date="2010" name="Stand. Genomic Sci.">
        <title>Complete genome sequence of Kribbella flavida type strain (IFO 14399).</title>
        <authorList>
            <person name="Pukall R."/>
            <person name="Lapidus A."/>
            <person name="Glavina Del Rio T."/>
            <person name="Copeland A."/>
            <person name="Tice H."/>
            <person name="Cheng J.-F."/>
            <person name="Lucas S."/>
            <person name="Chen F."/>
            <person name="Nolan M."/>
            <person name="LaButti K."/>
            <person name="Pati A."/>
            <person name="Ivanova N."/>
            <person name="Mavrommatis K."/>
            <person name="Mikhailova N."/>
            <person name="Pitluck S."/>
            <person name="Bruce D."/>
            <person name="Goodwin L."/>
            <person name="Land M."/>
            <person name="Hauser L."/>
            <person name="Chang Y.-J."/>
            <person name="Jeffries C.D."/>
            <person name="Chen A."/>
            <person name="Palaniappan K."/>
            <person name="Chain P."/>
            <person name="Rohde M."/>
            <person name="Goeker M."/>
            <person name="Bristow J."/>
            <person name="Eisen J.A."/>
            <person name="Markowitz V."/>
            <person name="Hugenholtz P."/>
            <person name="Kyrpides N.C."/>
            <person name="Klenk H.-P."/>
            <person name="Brettin T."/>
        </authorList>
    </citation>
    <scope>NUCLEOTIDE SEQUENCE [LARGE SCALE GENOMIC DNA]</scope>
    <source>
        <strain evidence="3">DSM 17836 / JCM 10339 / NBRC 14399</strain>
    </source>
</reference>
<evidence type="ECO:0008006" key="4">
    <source>
        <dbReference type="Google" id="ProtNLM"/>
    </source>
</evidence>
<dbReference type="HOGENOM" id="CLU_1693205_0_0_11"/>
<evidence type="ECO:0000256" key="1">
    <source>
        <dbReference type="SAM" id="Phobius"/>
    </source>
</evidence>
<evidence type="ECO:0000313" key="2">
    <source>
        <dbReference type="EMBL" id="ADB29602.1"/>
    </source>
</evidence>
<dbReference type="OrthoDB" id="3829822at2"/>
<dbReference type="Proteomes" id="UP000007967">
    <property type="component" value="Chromosome"/>
</dbReference>
<dbReference type="AlphaFoldDB" id="D2PVU5"/>
<protein>
    <recommendedName>
        <fullName evidence="4">DUF3592 domain-containing protein</fullName>
    </recommendedName>
</protein>